<dbReference type="Gene3D" id="3.10.10.10">
    <property type="entry name" value="HIV Type 1 Reverse Transcriptase, subunit A, domain 1"/>
    <property type="match status" value="1"/>
</dbReference>
<dbReference type="PANTHER" id="PTHR24559:SF431">
    <property type="entry name" value="RNA-DIRECTED DNA POLYMERASE HOMOLOG"/>
    <property type="match status" value="1"/>
</dbReference>
<evidence type="ECO:0000313" key="2">
    <source>
        <dbReference type="Proteomes" id="UP001279734"/>
    </source>
</evidence>
<dbReference type="InterPro" id="IPR053134">
    <property type="entry name" value="RNA-dir_DNA_polymerase"/>
</dbReference>
<protein>
    <recommendedName>
        <fullName evidence="3">Transposon Ty3-I Gag-Pol polyprotein</fullName>
    </recommendedName>
</protein>
<dbReference type="Proteomes" id="UP001279734">
    <property type="component" value="Unassembled WGS sequence"/>
</dbReference>
<dbReference type="AlphaFoldDB" id="A0AAD3XFZ7"/>
<evidence type="ECO:0000313" key="1">
    <source>
        <dbReference type="EMBL" id="GMH03314.1"/>
    </source>
</evidence>
<dbReference type="EMBL" id="BSYO01000004">
    <property type="protein sequence ID" value="GMH03314.1"/>
    <property type="molecule type" value="Genomic_DNA"/>
</dbReference>
<dbReference type="InterPro" id="IPR043502">
    <property type="entry name" value="DNA/RNA_pol_sf"/>
</dbReference>
<name>A0AAD3XFZ7_NEPGR</name>
<gene>
    <name evidence="1" type="ORF">Nepgr_005153</name>
</gene>
<comment type="caution">
    <text evidence="1">The sequence shown here is derived from an EMBL/GenBank/DDBJ whole genome shotgun (WGS) entry which is preliminary data.</text>
</comment>
<dbReference type="PANTHER" id="PTHR24559">
    <property type="entry name" value="TRANSPOSON TY3-I GAG-POL POLYPROTEIN"/>
    <property type="match status" value="1"/>
</dbReference>
<dbReference type="InterPro" id="IPR043128">
    <property type="entry name" value="Rev_trsase/Diguanyl_cyclase"/>
</dbReference>
<keyword evidence="2" id="KW-1185">Reference proteome</keyword>
<sequence length="139" mass="16512">MVHKFGLNPNYKPIRQKRRNYSVEILVAIREEVKKLLDTGFIREVQYSDWLSNVVLVKKSNGKWRMCIDFTDVNKAYPKDSFPLLMIDLLVDSTSRHKLLRFMDAYSDYNQILISLEDEEHTSFMTNQGTYCYRSYLLV</sequence>
<dbReference type="SUPFAM" id="SSF56672">
    <property type="entry name" value="DNA/RNA polymerases"/>
    <property type="match status" value="1"/>
</dbReference>
<proteinExistence type="predicted"/>
<evidence type="ECO:0008006" key="3">
    <source>
        <dbReference type="Google" id="ProtNLM"/>
    </source>
</evidence>
<reference evidence="1" key="1">
    <citation type="submission" date="2023-05" db="EMBL/GenBank/DDBJ databases">
        <title>Nepenthes gracilis genome sequencing.</title>
        <authorList>
            <person name="Fukushima K."/>
        </authorList>
    </citation>
    <scope>NUCLEOTIDE SEQUENCE</scope>
    <source>
        <strain evidence="1">SING2019-196</strain>
    </source>
</reference>
<accession>A0AAD3XFZ7</accession>
<organism evidence="1 2">
    <name type="scientific">Nepenthes gracilis</name>
    <name type="common">Slender pitcher plant</name>
    <dbReference type="NCBI Taxonomy" id="150966"/>
    <lineage>
        <taxon>Eukaryota</taxon>
        <taxon>Viridiplantae</taxon>
        <taxon>Streptophyta</taxon>
        <taxon>Embryophyta</taxon>
        <taxon>Tracheophyta</taxon>
        <taxon>Spermatophyta</taxon>
        <taxon>Magnoliopsida</taxon>
        <taxon>eudicotyledons</taxon>
        <taxon>Gunneridae</taxon>
        <taxon>Pentapetalae</taxon>
        <taxon>Caryophyllales</taxon>
        <taxon>Nepenthaceae</taxon>
        <taxon>Nepenthes</taxon>
    </lineage>
</organism>
<dbReference type="Gene3D" id="3.30.70.270">
    <property type="match status" value="1"/>
</dbReference>
<dbReference type="CDD" id="cd01647">
    <property type="entry name" value="RT_LTR"/>
    <property type="match status" value="1"/>
</dbReference>